<gene>
    <name evidence="2" type="ORF">CY34DRAFT_480791</name>
</gene>
<organism evidence="2 3">
    <name type="scientific">Suillus luteus UH-Slu-Lm8-n1</name>
    <dbReference type="NCBI Taxonomy" id="930992"/>
    <lineage>
        <taxon>Eukaryota</taxon>
        <taxon>Fungi</taxon>
        <taxon>Dikarya</taxon>
        <taxon>Basidiomycota</taxon>
        <taxon>Agaricomycotina</taxon>
        <taxon>Agaricomycetes</taxon>
        <taxon>Agaricomycetidae</taxon>
        <taxon>Boletales</taxon>
        <taxon>Suillineae</taxon>
        <taxon>Suillaceae</taxon>
        <taxon>Suillus</taxon>
    </lineage>
</organism>
<reference evidence="3" key="2">
    <citation type="submission" date="2015-01" db="EMBL/GenBank/DDBJ databases">
        <title>Evolutionary Origins and Diversification of the Mycorrhizal Mutualists.</title>
        <authorList>
            <consortium name="DOE Joint Genome Institute"/>
            <consortium name="Mycorrhizal Genomics Consortium"/>
            <person name="Kohler A."/>
            <person name="Kuo A."/>
            <person name="Nagy L.G."/>
            <person name="Floudas D."/>
            <person name="Copeland A."/>
            <person name="Barry K.W."/>
            <person name="Cichocki N."/>
            <person name="Veneault-Fourrey C."/>
            <person name="LaButti K."/>
            <person name="Lindquist E.A."/>
            <person name="Lipzen A."/>
            <person name="Lundell T."/>
            <person name="Morin E."/>
            <person name="Murat C."/>
            <person name="Riley R."/>
            <person name="Ohm R."/>
            <person name="Sun H."/>
            <person name="Tunlid A."/>
            <person name="Henrissat B."/>
            <person name="Grigoriev I.V."/>
            <person name="Hibbett D.S."/>
            <person name="Martin F."/>
        </authorList>
    </citation>
    <scope>NUCLEOTIDE SEQUENCE [LARGE SCALE GENOMIC DNA]</scope>
    <source>
        <strain evidence="3">UH-Slu-Lm8-n1</strain>
    </source>
</reference>
<name>A0A0D0A6Z0_9AGAM</name>
<keyword evidence="1" id="KW-0812">Transmembrane</keyword>
<reference evidence="2 3" key="1">
    <citation type="submission" date="2014-04" db="EMBL/GenBank/DDBJ databases">
        <authorList>
            <consortium name="DOE Joint Genome Institute"/>
            <person name="Kuo A."/>
            <person name="Ruytinx J."/>
            <person name="Rineau F."/>
            <person name="Colpaert J."/>
            <person name="Kohler A."/>
            <person name="Nagy L.G."/>
            <person name="Floudas D."/>
            <person name="Copeland A."/>
            <person name="Barry K.W."/>
            <person name="Cichocki N."/>
            <person name="Veneault-Fourrey C."/>
            <person name="LaButti K."/>
            <person name="Lindquist E.A."/>
            <person name="Lipzen A."/>
            <person name="Lundell T."/>
            <person name="Morin E."/>
            <person name="Murat C."/>
            <person name="Sun H."/>
            <person name="Tunlid A."/>
            <person name="Henrissat B."/>
            <person name="Grigoriev I.V."/>
            <person name="Hibbett D.S."/>
            <person name="Martin F."/>
            <person name="Nordberg H.P."/>
            <person name="Cantor M.N."/>
            <person name="Hua S.X."/>
        </authorList>
    </citation>
    <scope>NUCLEOTIDE SEQUENCE [LARGE SCALE GENOMIC DNA]</scope>
    <source>
        <strain evidence="2 3">UH-Slu-Lm8-n1</strain>
    </source>
</reference>
<keyword evidence="1" id="KW-1133">Transmembrane helix</keyword>
<dbReference type="AlphaFoldDB" id="A0A0D0A6Z0"/>
<keyword evidence="3" id="KW-1185">Reference proteome</keyword>
<sequence length="81" mass="9454">MPQSTTCCEQLRVSFRGHGLSSFPLLMNPFLILWALHLTWDLTRPDDMRFLYTCMGQGRCLEQTRARRSTSTLVVLHQNLR</sequence>
<proteinExistence type="predicted"/>
<accession>A0A0D0A6Z0</accession>
<evidence type="ECO:0000313" key="3">
    <source>
        <dbReference type="Proteomes" id="UP000054485"/>
    </source>
</evidence>
<dbReference type="EMBL" id="KN835166">
    <property type="protein sequence ID" value="KIK45865.1"/>
    <property type="molecule type" value="Genomic_DNA"/>
</dbReference>
<feature type="transmembrane region" description="Helical" evidence="1">
    <location>
        <begin position="20"/>
        <end position="40"/>
    </location>
</feature>
<evidence type="ECO:0000313" key="2">
    <source>
        <dbReference type="EMBL" id="KIK45865.1"/>
    </source>
</evidence>
<evidence type="ECO:0000256" key="1">
    <source>
        <dbReference type="SAM" id="Phobius"/>
    </source>
</evidence>
<protein>
    <submittedName>
        <fullName evidence="2">Uncharacterized protein</fullName>
    </submittedName>
</protein>
<keyword evidence="1" id="KW-0472">Membrane</keyword>
<dbReference type="HOGENOM" id="CLU_2575449_0_0_1"/>
<dbReference type="Proteomes" id="UP000054485">
    <property type="component" value="Unassembled WGS sequence"/>
</dbReference>
<dbReference type="InParanoid" id="A0A0D0A6Z0"/>